<dbReference type="InterPro" id="IPR001173">
    <property type="entry name" value="Glyco_trans_2-like"/>
</dbReference>
<dbReference type="PANTHER" id="PTHR43685">
    <property type="entry name" value="GLYCOSYLTRANSFERASE"/>
    <property type="match status" value="1"/>
</dbReference>
<evidence type="ECO:0000259" key="1">
    <source>
        <dbReference type="Pfam" id="PF00535"/>
    </source>
</evidence>
<dbReference type="KEGG" id="echi:FKX85_13385"/>
<dbReference type="InterPro" id="IPR029044">
    <property type="entry name" value="Nucleotide-diphossugar_trans"/>
</dbReference>
<dbReference type="InterPro" id="IPR050834">
    <property type="entry name" value="Glycosyltransf_2"/>
</dbReference>
<keyword evidence="3" id="KW-1185">Reference proteome</keyword>
<dbReference type="GO" id="GO:0016740">
    <property type="term" value="F:transferase activity"/>
    <property type="evidence" value="ECO:0007669"/>
    <property type="project" value="UniProtKB-KW"/>
</dbReference>
<proteinExistence type="predicted"/>
<gene>
    <name evidence="2" type="ORF">FKX85_13385</name>
</gene>
<dbReference type="AlphaFoldDB" id="A0A514CJH5"/>
<reference evidence="2 3" key="1">
    <citation type="submission" date="2019-06" db="EMBL/GenBank/DDBJ databases">
        <title>Echinicola alkalisoli sp. nov. isolated from saline soil.</title>
        <authorList>
            <person name="Sun J.-Q."/>
            <person name="Xu L."/>
        </authorList>
    </citation>
    <scope>NUCLEOTIDE SEQUENCE [LARGE SCALE GENOMIC DNA]</scope>
    <source>
        <strain evidence="2 3">LN3S3</strain>
    </source>
</reference>
<sequence length="317" mass="36258">MDYPLVSVIVICHNHSDYIFEALNSVLGQEYPSVQIIIVDNGSQDESVEKIKTWLWMNDKERSVRTFLYENPINYCEAFNEALASALGDYVIDLSGDDVLRPLHIKKSVKELKGHPEAGLCSSNANLVSEDGLQIDTFFPIDQQGKTMGWVPRGDVYEQVIMRYCICTPTIVFDTLKLKRIGGYNEELVYEDFDIITRLARKYPFAFSDHLGTDKRIHGSSFSRQQYQTKSSAMLESTVKVCQNIAIMNKTSLERKALIFRCMHEAKHALGSANFESADKLIHLAERLGATGLAIKFFRLWHEMKVDVSFFYEKLRK</sequence>
<protein>
    <submittedName>
        <fullName evidence="2">Glycosyltransferase</fullName>
    </submittedName>
</protein>
<name>A0A514CJH5_9BACT</name>
<feature type="domain" description="Glycosyltransferase 2-like" evidence="1">
    <location>
        <begin position="7"/>
        <end position="123"/>
    </location>
</feature>
<dbReference type="Pfam" id="PF00535">
    <property type="entry name" value="Glycos_transf_2"/>
    <property type="match status" value="1"/>
</dbReference>
<keyword evidence="2" id="KW-0808">Transferase</keyword>
<dbReference type="Gene3D" id="3.90.550.10">
    <property type="entry name" value="Spore Coat Polysaccharide Biosynthesis Protein SpsA, Chain A"/>
    <property type="match status" value="1"/>
</dbReference>
<organism evidence="2 3">
    <name type="scientific">Echinicola soli</name>
    <dbReference type="NCBI Taxonomy" id="2591634"/>
    <lineage>
        <taxon>Bacteria</taxon>
        <taxon>Pseudomonadati</taxon>
        <taxon>Bacteroidota</taxon>
        <taxon>Cytophagia</taxon>
        <taxon>Cytophagales</taxon>
        <taxon>Cyclobacteriaceae</taxon>
        <taxon>Echinicola</taxon>
    </lineage>
</organism>
<dbReference type="SUPFAM" id="SSF53448">
    <property type="entry name" value="Nucleotide-diphospho-sugar transferases"/>
    <property type="match status" value="1"/>
</dbReference>
<dbReference type="EMBL" id="CP041253">
    <property type="protein sequence ID" value="QDH79969.1"/>
    <property type="molecule type" value="Genomic_DNA"/>
</dbReference>
<evidence type="ECO:0000313" key="2">
    <source>
        <dbReference type="EMBL" id="QDH79969.1"/>
    </source>
</evidence>
<dbReference type="PANTHER" id="PTHR43685:SF11">
    <property type="entry name" value="GLYCOSYLTRANSFERASE TAGX-RELATED"/>
    <property type="match status" value="1"/>
</dbReference>
<dbReference type="RefSeq" id="WP_141615206.1">
    <property type="nucleotide sequence ID" value="NZ_CP041253.1"/>
</dbReference>
<accession>A0A514CJH5</accession>
<dbReference type="Proteomes" id="UP000316614">
    <property type="component" value="Chromosome"/>
</dbReference>
<evidence type="ECO:0000313" key="3">
    <source>
        <dbReference type="Proteomes" id="UP000316614"/>
    </source>
</evidence>
<dbReference type="OrthoDB" id="396512at2"/>